<reference evidence="3 4" key="1">
    <citation type="submission" date="2017-07" db="EMBL/GenBank/DDBJ databases">
        <title>Genome sequence of the Sordaria macrospora wild type strain R19027.</title>
        <authorList>
            <person name="Nowrousian M."/>
            <person name="Teichert I."/>
            <person name="Kueck U."/>
        </authorList>
    </citation>
    <scope>NUCLEOTIDE SEQUENCE [LARGE SCALE GENOMIC DNA]</scope>
    <source>
        <strain evidence="3 4">R19027</strain>
        <tissue evidence="3">Mycelium</tissue>
    </source>
</reference>
<evidence type="ECO:0000256" key="2">
    <source>
        <dbReference type="SAM" id="SignalP"/>
    </source>
</evidence>
<evidence type="ECO:0000256" key="1">
    <source>
        <dbReference type="SAM" id="MobiDB-lite"/>
    </source>
</evidence>
<evidence type="ECO:0000313" key="4">
    <source>
        <dbReference type="Proteomes" id="UP000433876"/>
    </source>
</evidence>
<feature type="compositionally biased region" description="Basic and acidic residues" evidence="1">
    <location>
        <begin position="53"/>
        <end position="67"/>
    </location>
</feature>
<accession>A0A8S9A7Z6</accession>
<organism evidence="3 4">
    <name type="scientific">Sordaria macrospora</name>
    <dbReference type="NCBI Taxonomy" id="5147"/>
    <lineage>
        <taxon>Eukaryota</taxon>
        <taxon>Fungi</taxon>
        <taxon>Dikarya</taxon>
        <taxon>Ascomycota</taxon>
        <taxon>Pezizomycotina</taxon>
        <taxon>Sordariomycetes</taxon>
        <taxon>Sordariomycetidae</taxon>
        <taxon>Sordariales</taxon>
        <taxon>Sordariaceae</taxon>
        <taxon>Sordaria</taxon>
    </lineage>
</organism>
<feature type="chain" id="PRO_5035778555" evidence="2">
    <location>
        <begin position="17"/>
        <end position="79"/>
    </location>
</feature>
<dbReference type="EMBL" id="NMPR01000004">
    <property type="protein sequence ID" value="KAA8636332.1"/>
    <property type="molecule type" value="Genomic_DNA"/>
</dbReference>
<name>A0A8S9A7Z6_SORMA</name>
<feature type="region of interest" description="Disordered" evidence="1">
    <location>
        <begin position="53"/>
        <end position="79"/>
    </location>
</feature>
<evidence type="ECO:0000313" key="3">
    <source>
        <dbReference type="EMBL" id="KAA8636332.1"/>
    </source>
</evidence>
<proteinExistence type="predicted"/>
<protein>
    <submittedName>
        <fullName evidence="3">Uncharacterized protein</fullName>
    </submittedName>
</protein>
<keyword evidence="2" id="KW-0732">Signal</keyword>
<dbReference type="AlphaFoldDB" id="A0A8S9A7Z6"/>
<dbReference type="VEuPathDB" id="FungiDB:SMAC_02731"/>
<sequence length="79" mass="8439">MHPITILALLTAFAAASPVLTSPRNTDSAPAPTINKRVDIYWGWFARDAEEINKEEGAGAGETRDSDAIVAEGVEGEQK</sequence>
<comment type="caution">
    <text evidence="3">The sequence shown here is derived from an EMBL/GenBank/DDBJ whole genome shotgun (WGS) entry which is preliminary data.</text>
</comment>
<dbReference type="Proteomes" id="UP000433876">
    <property type="component" value="Unassembled WGS sequence"/>
</dbReference>
<gene>
    <name evidence="3" type="ORF">SMACR_02731</name>
</gene>
<feature type="signal peptide" evidence="2">
    <location>
        <begin position="1"/>
        <end position="16"/>
    </location>
</feature>